<dbReference type="PANTHER" id="PTHR11085:SF10">
    <property type="entry name" value="NAD-DEPENDENT PROTEIN DEACYLASE SIRTUIN-5, MITOCHONDRIAL-RELATED"/>
    <property type="match status" value="1"/>
</dbReference>
<evidence type="ECO:0000256" key="1">
    <source>
        <dbReference type="ARBA" id="ARBA00012928"/>
    </source>
</evidence>
<evidence type="ECO:0000256" key="3">
    <source>
        <dbReference type="ARBA" id="ARBA00023027"/>
    </source>
</evidence>
<evidence type="ECO:0000256" key="2">
    <source>
        <dbReference type="ARBA" id="ARBA00022679"/>
    </source>
</evidence>
<feature type="binding site" evidence="4">
    <location>
        <position position="185"/>
    </location>
    <ligand>
        <name>Zn(2+)</name>
        <dbReference type="ChEBI" id="CHEBI:29105"/>
    </ligand>
</feature>
<keyword evidence="4" id="KW-0479">Metal-binding</keyword>
<protein>
    <recommendedName>
        <fullName evidence="1">protein acetyllysine N-acetyltransferase</fullName>
        <ecNumber evidence="1">2.3.1.286</ecNumber>
    </recommendedName>
</protein>
<feature type="active site" description="Proton acceptor" evidence="4">
    <location>
        <position position="126"/>
    </location>
</feature>
<dbReference type="AlphaFoldDB" id="A0A4S8FAG3"/>
<dbReference type="InterPro" id="IPR029035">
    <property type="entry name" value="DHS-like_NAD/FAD-binding_dom"/>
</dbReference>
<gene>
    <name evidence="6" type="ORF">E9531_04135</name>
</gene>
<keyword evidence="2" id="KW-0808">Transferase</keyword>
<dbReference type="EC" id="2.3.1.286" evidence="1"/>
<dbReference type="InterPro" id="IPR026591">
    <property type="entry name" value="Sirtuin_cat_small_dom_sf"/>
</dbReference>
<dbReference type="PANTHER" id="PTHR11085">
    <property type="entry name" value="NAD-DEPENDENT PROTEIN DEACYLASE SIRTUIN-5, MITOCHONDRIAL-RELATED"/>
    <property type="match status" value="1"/>
</dbReference>
<dbReference type="GO" id="GO:0070403">
    <property type="term" value="F:NAD+ binding"/>
    <property type="evidence" value="ECO:0007669"/>
    <property type="project" value="InterPro"/>
</dbReference>
<dbReference type="InterPro" id="IPR050134">
    <property type="entry name" value="NAD-dep_sirtuin_deacylases"/>
</dbReference>
<keyword evidence="4" id="KW-0862">Zinc</keyword>
<organism evidence="6 7">
    <name type="scientific">Lampropedia puyangensis</name>
    <dbReference type="NCBI Taxonomy" id="1330072"/>
    <lineage>
        <taxon>Bacteria</taxon>
        <taxon>Pseudomonadati</taxon>
        <taxon>Pseudomonadota</taxon>
        <taxon>Betaproteobacteria</taxon>
        <taxon>Burkholderiales</taxon>
        <taxon>Comamonadaceae</taxon>
        <taxon>Lampropedia</taxon>
    </lineage>
</organism>
<feature type="binding site" evidence="4">
    <location>
        <position position="134"/>
    </location>
    <ligand>
        <name>Zn(2+)</name>
        <dbReference type="ChEBI" id="CHEBI:29105"/>
    </ligand>
</feature>
<dbReference type="PROSITE" id="PS50305">
    <property type="entry name" value="SIRTUIN"/>
    <property type="match status" value="1"/>
</dbReference>
<proteinExistence type="predicted"/>
<sequence length="279" mass="30109">MTNTNSAHIAALAQLHEWLHQGPAWMALTGAGMSTASGIPDYRDARGQWKRPAPIYFQPFMADAAVRARYWARSMVGWRFFSTVQPNAAHVAVCTLQRQGLLGLVVTQNVDGLHEKAGSSAVIDLHGRLDQVRCMQCGHRMARPAYQTMLEARNPQWLAAKAASAPDGDADLEGVNFSQFSVVPCPICGGIIKPDVVFYGEHVPVERHQQATAALQLAGGLVVLGTSLMVQSSYRYAVLAAQLGKPIVIINQGLTRADGLAKSLIPIPVERALAALVHD</sequence>
<dbReference type="GO" id="GO:0017136">
    <property type="term" value="F:histone deacetylase activity, NAD-dependent"/>
    <property type="evidence" value="ECO:0007669"/>
    <property type="project" value="TreeGrafter"/>
</dbReference>
<feature type="binding site" evidence="4">
    <location>
        <position position="137"/>
    </location>
    <ligand>
        <name>Zn(2+)</name>
        <dbReference type="ChEBI" id="CHEBI:29105"/>
    </ligand>
</feature>
<feature type="domain" description="Deacetylase sirtuin-type" evidence="5">
    <location>
        <begin position="2"/>
        <end position="279"/>
    </location>
</feature>
<keyword evidence="7" id="KW-1185">Reference proteome</keyword>
<accession>A0A4S8FAG3</accession>
<evidence type="ECO:0000256" key="4">
    <source>
        <dbReference type="PROSITE-ProRule" id="PRU00236"/>
    </source>
</evidence>
<comment type="caution">
    <text evidence="6">The sequence shown here is derived from an EMBL/GenBank/DDBJ whole genome shotgun (WGS) entry which is preliminary data.</text>
</comment>
<dbReference type="Pfam" id="PF02146">
    <property type="entry name" value="SIR2"/>
    <property type="match status" value="1"/>
</dbReference>
<evidence type="ECO:0000259" key="5">
    <source>
        <dbReference type="PROSITE" id="PS50305"/>
    </source>
</evidence>
<dbReference type="NCBIfam" id="NF003738">
    <property type="entry name" value="PRK05333.1"/>
    <property type="match status" value="1"/>
</dbReference>
<dbReference type="InterPro" id="IPR026590">
    <property type="entry name" value="Ssirtuin_cat_dom"/>
</dbReference>
<evidence type="ECO:0000313" key="7">
    <source>
        <dbReference type="Proteomes" id="UP000308917"/>
    </source>
</evidence>
<dbReference type="InterPro" id="IPR003000">
    <property type="entry name" value="Sirtuin"/>
</dbReference>
<dbReference type="Proteomes" id="UP000308917">
    <property type="component" value="Unassembled WGS sequence"/>
</dbReference>
<dbReference type="GO" id="GO:0046872">
    <property type="term" value="F:metal ion binding"/>
    <property type="evidence" value="ECO:0007669"/>
    <property type="project" value="UniProtKB-KW"/>
</dbReference>
<feature type="binding site" evidence="4">
    <location>
        <position position="188"/>
    </location>
    <ligand>
        <name>Zn(2+)</name>
        <dbReference type="ChEBI" id="CHEBI:29105"/>
    </ligand>
</feature>
<dbReference type="RefSeq" id="WP_136572474.1">
    <property type="nucleotide sequence ID" value="NZ_STFG01000002.1"/>
</dbReference>
<dbReference type="Gene3D" id="3.40.50.1220">
    <property type="entry name" value="TPP-binding domain"/>
    <property type="match status" value="1"/>
</dbReference>
<dbReference type="OrthoDB" id="9800582at2"/>
<dbReference type="Gene3D" id="3.30.1600.10">
    <property type="entry name" value="SIR2/SIRT2 'Small Domain"/>
    <property type="match status" value="1"/>
</dbReference>
<dbReference type="EMBL" id="STFG01000002">
    <property type="protein sequence ID" value="THU04578.1"/>
    <property type="molecule type" value="Genomic_DNA"/>
</dbReference>
<dbReference type="SUPFAM" id="SSF52467">
    <property type="entry name" value="DHS-like NAD/FAD-binding domain"/>
    <property type="match status" value="1"/>
</dbReference>
<name>A0A4S8FAG3_9BURK</name>
<reference evidence="6 7" key="1">
    <citation type="journal article" date="2015" name="Antonie Van Leeuwenhoek">
        <title>Lampropedia puyangensis sp. nov., isolated from symptomatic bark of Populus ? euramericana canker and emended description of Lampropedia hyalina (Ehrenberg 1832) Lee et al. 2004.</title>
        <authorList>
            <person name="Li Y."/>
            <person name="Wang T."/>
            <person name="Piao C.G."/>
            <person name="Wang L.F."/>
            <person name="Tian G.Z."/>
            <person name="Zhu T.H."/>
            <person name="Guo M.W."/>
        </authorList>
    </citation>
    <scope>NUCLEOTIDE SEQUENCE [LARGE SCALE GENOMIC DNA]</scope>
    <source>
        <strain evidence="6 7">2-bin</strain>
    </source>
</reference>
<evidence type="ECO:0000313" key="6">
    <source>
        <dbReference type="EMBL" id="THU04578.1"/>
    </source>
</evidence>
<keyword evidence="3" id="KW-0520">NAD</keyword>